<keyword evidence="1" id="KW-0812">Transmembrane</keyword>
<comment type="caution">
    <text evidence="2">The sequence shown here is derived from an EMBL/GenBank/DDBJ whole genome shotgun (WGS) entry which is preliminary data.</text>
</comment>
<accession>A0A6N7W2V0</accession>
<dbReference type="EMBL" id="VULO01000002">
    <property type="protein sequence ID" value="MSS83625.1"/>
    <property type="molecule type" value="Genomic_DNA"/>
</dbReference>
<organism evidence="2 3">
    <name type="scientific">Scrofimicrobium canadense</name>
    <dbReference type="NCBI Taxonomy" id="2652290"/>
    <lineage>
        <taxon>Bacteria</taxon>
        <taxon>Bacillati</taxon>
        <taxon>Actinomycetota</taxon>
        <taxon>Actinomycetes</taxon>
        <taxon>Actinomycetales</taxon>
        <taxon>Actinomycetaceae</taxon>
        <taxon>Scrofimicrobium</taxon>
    </lineage>
</organism>
<keyword evidence="1" id="KW-0472">Membrane</keyword>
<reference evidence="2 3" key="1">
    <citation type="submission" date="2019-08" db="EMBL/GenBank/DDBJ databases">
        <title>In-depth cultivation of the pig gut microbiome towards novel bacterial diversity and tailored functional studies.</title>
        <authorList>
            <person name="Wylensek D."/>
            <person name="Hitch T.C.A."/>
            <person name="Clavel T."/>
        </authorList>
    </citation>
    <scope>NUCLEOTIDE SEQUENCE [LARGE SCALE GENOMIC DNA]</scope>
    <source>
        <strain evidence="2 3">WB03_NA08</strain>
    </source>
</reference>
<protein>
    <submittedName>
        <fullName evidence="2">YggT family protein</fullName>
    </submittedName>
</protein>
<sequence length="87" mass="10071">MLYTLILLARVAFDWVRFFAPRWTPRGPILLLANLIYLLTDPPVRFMRRFIPPLRLGNVALDVGFLVIFVAVTVLGRVGFQLMWLGR</sequence>
<evidence type="ECO:0000256" key="1">
    <source>
        <dbReference type="SAM" id="Phobius"/>
    </source>
</evidence>
<evidence type="ECO:0000313" key="2">
    <source>
        <dbReference type="EMBL" id="MSS83625.1"/>
    </source>
</evidence>
<dbReference type="Proteomes" id="UP000470875">
    <property type="component" value="Unassembled WGS sequence"/>
</dbReference>
<dbReference type="InterPro" id="IPR003425">
    <property type="entry name" value="CCB3/YggT"/>
</dbReference>
<dbReference type="GO" id="GO:0016020">
    <property type="term" value="C:membrane"/>
    <property type="evidence" value="ECO:0007669"/>
    <property type="project" value="InterPro"/>
</dbReference>
<dbReference type="Pfam" id="PF02325">
    <property type="entry name" value="CCB3_YggT"/>
    <property type="match status" value="1"/>
</dbReference>
<feature type="transmembrane region" description="Helical" evidence="1">
    <location>
        <begin position="59"/>
        <end position="80"/>
    </location>
</feature>
<name>A0A6N7W2V0_9ACTO</name>
<evidence type="ECO:0000313" key="3">
    <source>
        <dbReference type="Proteomes" id="UP000470875"/>
    </source>
</evidence>
<dbReference type="AlphaFoldDB" id="A0A6N7W2V0"/>
<keyword evidence="3" id="KW-1185">Reference proteome</keyword>
<proteinExistence type="predicted"/>
<gene>
    <name evidence="2" type="ORF">FYJ24_02360</name>
</gene>
<keyword evidence="1" id="KW-1133">Transmembrane helix</keyword>